<dbReference type="OMA" id="MIDHPDE"/>
<dbReference type="GO" id="GO:0012505">
    <property type="term" value="C:endomembrane system"/>
    <property type="evidence" value="ECO:0007669"/>
    <property type="project" value="UniProtKB-SubCell"/>
</dbReference>
<organism evidence="10 11">
    <name type="scientific">Kalanchoe fedtschenkoi</name>
    <name type="common">Lavender scallops</name>
    <name type="synonym">South American air plant</name>
    <dbReference type="NCBI Taxonomy" id="63787"/>
    <lineage>
        <taxon>Eukaryota</taxon>
        <taxon>Viridiplantae</taxon>
        <taxon>Streptophyta</taxon>
        <taxon>Embryophyta</taxon>
        <taxon>Tracheophyta</taxon>
        <taxon>Spermatophyta</taxon>
        <taxon>Magnoliopsida</taxon>
        <taxon>eudicotyledons</taxon>
        <taxon>Gunneridae</taxon>
        <taxon>Pentapetalae</taxon>
        <taxon>Saxifragales</taxon>
        <taxon>Crassulaceae</taxon>
        <taxon>Kalanchoe</taxon>
    </lineage>
</organism>
<evidence type="ECO:0000256" key="7">
    <source>
        <dbReference type="ARBA" id="ARBA00022989"/>
    </source>
</evidence>
<dbReference type="InterPro" id="IPR004316">
    <property type="entry name" value="SWEET_rpt"/>
</dbReference>
<dbReference type="EnsemblPlants" id="Kaladp0036s0097.1.v1.1">
    <property type="protein sequence ID" value="Kaladp0036s0097.1.v1.1"/>
    <property type="gene ID" value="Kaladp0036s0097.v1.1"/>
</dbReference>
<comment type="similarity">
    <text evidence="2">Belongs to the SWEET sugar transporter family.</text>
</comment>
<dbReference type="AlphaFoldDB" id="A0A7N0TFI7"/>
<evidence type="ECO:0000256" key="1">
    <source>
        <dbReference type="ARBA" id="ARBA00004127"/>
    </source>
</evidence>
<keyword evidence="4" id="KW-0762">Sugar transport</keyword>
<reference evidence="10" key="1">
    <citation type="submission" date="2021-01" db="UniProtKB">
        <authorList>
            <consortium name="EnsemblPlants"/>
        </authorList>
    </citation>
    <scope>IDENTIFICATION</scope>
</reference>
<name>A0A7N0TFI7_KALFE</name>
<dbReference type="Pfam" id="PF03083">
    <property type="entry name" value="MtN3_slv"/>
    <property type="match status" value="1"/>
</dbReference>
<dbReference type="InterPro" id="IPR047664">
    <property type="entry name" value="SWEET"/>
</dbReference>
<evidence type="ECO:0000256" key="3">
    <source>
        <dbReference type="ARBA" id="ARBA00022448"/>
    </source>
</evidence>
<protein>
    <submittedName>
        <fullName evidence="10">Uncharacterized protein</fullName>
    </submittedName>
</protein>
<keyword evidence="3" id="KW-0813">Transport</keyword>
<evidence type="ECO:0000256" key="6">
    <source>
        <dbReference type="ARBA" id="ARBA00022737"/>
    </source>
</evidence>
<dbReference type="GO" id="GO:0016020">
    <property type="term" value="C:membrane"/>
    <property type="evidence" value="ECO:0007669"/>
    <property type="project" value="InterPro"/>
</dbReference>
<evidence type="ECO:0000256" key="2">
    <source>
        <dbReference type="ARBA" id="ARBA00007809"/>
    </source>
</evidence>
<evidence type="ECO:0000313" key="11">
    <source>
        <dbReference type="Proteomes" id="UP000594263"/>
    </source>
</evidence>
<keyword evidence="5 9" id="KW-0812">Transmembrane</keyword>
<feature type="transmembrane region" description="Helical" evidence="9">
    <location>
        <begin position="61"/>
        <end position="82"/>
    </location>
</feature>
<evidence type="ECO:0000256" key="4">
    <source>
        <dbReference type="ARBA" id="ARBA00022597"/>
    </source>
</evidence>
<evidence type="ECO:0000256" key="5">
    <source>
        <dbReference type="ARBA" id="ARBA00022692"/>
    </source>
</evidence>
<evidence type="ECO:0000256" key="8">
    <source>
        <dbReference type="ARBA" id="ARBA00023136"/>
    </source>
</evidence>
<keyword evidence="7 9" id="KW-1133">Transmembrane helix</keyword>
<sequence length="112" mass="12204">MTLLEYCVGMAIVMYGSPLAAMHHVVTKRSVEFLPFLTSSSLFANGGVWDIYALLAGDFFVLIPNGTGFFLGAAQLTLNMIYRMPPPPQDAKEEAPRCELLLAASIDPEHQG</sequence>
<keyword evidence="8 9" id="KW-0472">Membrane</keyword>
<keyword evidence="6" id="KW-0677">Repeat</keyword>
<dbReference type="Proteomes" id="UP000594263">
    <property type="component" value="Unplaced"/>
</dbReference>
<comment type="subcellular location">
    <subcellularLocation>
        <location evidence="1">Endomembrane system</location>
        <topology evidence="1">Multi-pass membrane protein</topology>
    </subcellularLocation>
</comment>
<dbReference type="PANTHER" id="PTHR10791:SF120">
    <property type="entry name" value="BIDIRECTIONAL SUGAR TRANSPORTER SWEET17"/>
    <property type="match status" value="1"/>
</dbReference>
<dbReference type="PANTHER" id="PTHR10791">
    <property type="entry name" value="RAG1-ACTIVATING PROTEIN 1"/>
    <property type="match status" value="1"/>
</dbReference>
<dbReference type="GO" id="GO:0051260">
    <property type="term" value="P:protein homooligomerization"/>
    <property type="evidence" value="ECO:0007669"/>
    <property type="project" value="UniProtKB-ARBA"/>
</dbReference>
<feature type="transmembrane region" description="Helical" evidence="9">
    <location>
        <begin position="6"/>
        <end position="26"/>
    </location>
</feature>
<accession>A0A7N0TFI7</accession>
<dbReference type="Gene3D" id="1.20.1280.290">
    <property type="match status" value="1"/>
</dbReference>
<dbReference type="Gramene" id="Kaladp0036s0097.1.v1.1">
    <property type="protein sequence ID" value="Kaladp0036s0097.1.v1.1"/>
    <property type="gene ID" value="Kaladp0036s0097.v1.1"/>
</dbReference>
<proteinExistence type="inferred from homology"/>
<dbReference type="FunFam" id="1.20.1280.290:FF:000002">
    <property type="entry name" value="Bidirectional sugar transporter SWEET"/>
    <property type="match status" value="1"/>
</dbReference>
<evidence type="ECO:0000256" key="9">
    <source>
        <dbReference type="SAM" id="Phobius"/>
    </source>
</evidence>
<evidence type="ECO:0000313" key="10">
    <source>
        <dbReference type="EnsemblPlants" id="Kaladp0036s0097.1.v1.1"/>
    </source>
</evidence>
<keyword evidence="11" id="KW-1185">Reference proteome</keyword>
<dbReference type="GO" id="GO:0051119">
    <property type="term" value="F:sugar transmembrane transporter activity"/>
    <property type="evidence" value="ECO:0007669"/>
    <property type="project" value="InterPro"/>
</dbReference>